<dbReference type="RefSeq" id="WP_057932009.1">
    <property type="nucleotide sequence ID" value="NZ_LMZQ01000005.1"/>
</dbReference>
<accession>A0A0T5VRL7</accession>
<gene>
    <name evidence="1" type="ORF">ASU31_08980</name>
</gene>
<evidence type="ECO:0000313" key="1">
    <source>
        <dbReference type="EMBL" id="KRT16297.1"/>
    </source>
</evidence>
<comment type="caution">
    <text evidence="1">The sequence shown here is derived from an EMBL/GenBank/DDBJ whole genome shotgun (WGS) entry which is preliminary data.</text>
</comment>
<keyword evidence="2" id="KW-1185">Reference proteome</keyword>
<dbReference type="Proteomes" id="UP000051950">
    <property type="component" value="Unassembled WGS sequence"/>
</dbReference>
<reference evidence="1 2" key="1">
    <citation type="submission" date="2015-11" db="EMBL/GenBank/DDBJ databases">
        <title>Sequence of Pedobacter ginsenosidimutans.</title>
        <authorList>
            <person name="Carson E."/>
            <person name="Keyser V."/>
            <person name="Newman J."/>
            <person name="Miller J."/>
        </authorList>
    </citation>
    <scope>NUCLEOTIDE SEQUENCE [LARGE SCALE GENOMIC DNA]</scope>
    <source>
        <strain evidence="1 2">KACC 14530</strain>
    </source>
</reference>
<dbReference type="EMBL" id="LMZQ01000005">
    <property type="protein sequence ID" value="KRT16297.1"/>
    <property type="molecule type" value="Genomic_DNA"/>
</dbReference>
<dbReference type="OrthoDB" id="769026at2"/>
<proteinExistence type="predicted"/>
<dbReference type="AlphaFoldDB" id="A0A0T5VRL7"/>
<name>A0A0T5VRL7_9SPHI</name>
<organism evidence="1 2">
    <name type="scientific">Pedobacter ginsenosidimutans</name>
    <dbReference type="NCBI Taxonomy" id="687842"/>
    <lineage>
        <taxon>Bacteria</taxon>
        <taxon>Pseudomonadati</taxon>
        <taxon>Bacteroidota</taxon>
        <taxon>Sphingobacteriia</taxon>
        <taxon>Sphingobacteriales</taxon>
        <taxon>Sphingobacteriaceae</taxon>
        <taxon>Pedobacter</taxon>
    </lineage>
</organism>
<evidence type="ECO:0000313" key="2">
    <source>
        <dbReference type="Proteomes" id="UP000051950"/>
    </source>
</evidence>
<sequence>MIKKLILSLFILFLISSLNIAYSQKINKANIVGVWQVSNPKVGSALLANYRFFSNGKFIYTFDAYDDRSRIRGAEGIYSLVGNTLKLYIRFRTEEIGGELVQGGMGFQQEEIVLEGGKIVKVAQKLKEPIVIDIEECKSKASICIKLQNNTYYKISKNPLYE</sequence>
<protein>
    <submittedName>
        <fullName evidence="1">Uncharacterized protein</fullName>
    </submittedName>
</protein>
<dbReference type="STRING" id="687842.ASU31_08980"/>